<organism evidence="1 2">
    <name type="scientific">Bacillus spizizenii</name>
    <name type="common">Bacillus subtilis subsp. spizizenii</name>
    <dbReference type="NCBI Taxonomy" id="96241"/>
    <lineage>
        <taxon>Bacteria</taxon>
        <taxon>Bacillati</taxon>
        <taxon>Bacillota</taxon>
        <taxon>Bacilli</taxon>
        <taxon>Bacillales</taxon>
        <taxon>Bacillaceae</taxon>
        <taxon>Bacillus</taxon>
    </lineage>
</organism>
<sequence>MGYRHYMYKISKELVNEIKSMNYDELSKKFELTGEEGYFYIGNLPKEEIWEFGKLYWDDTADRIYSKGYPLFEKEEVMNELSDYVPYIVGKEGLEEAIEIYKNKVISMYENLLIDDKNGTASVKQEQHIKNNLSEWTRGWALNTDVNDSCLSHSWKYEYSIFELTRLLKTIDFETETILFYGW</sequence>
<evidence type="ECO:0000313" key="1">
    <source>
        <dbReference type="EMBL" id="MCY8122224.1"/>
    </source>
</evidence>
<evidence type="ECO:0000313" key="2">
    <source>
        <dbReference type="Proteomes" id="UP001070352"/>
    </source>
</evidence>
<dbReference type="EMBL" id="JALANJ010000027">
    <property type="protein sequence ID" value="MCY8122224.1"/>
    <property type="molecule type" value="Genomic_DNA"/>
</dbReference>
<name>A0A9Q4HBM0_BACSC</name>
<protein>
    <submittedName>
        <fullName evidence="1">Uncharacterized protein</fullName>
    </submittedName>
</protein>
<accession>A0A9Q4HBM0</accession>
<dbReference type="Proteomes" id="UP001070352">
    <property type="component" value="Unassembled WGS sequence"/>
</dbReference>
<reference evidence="1" key="1">
    <citation type="submission" date="2022-02" db="EMBL/GenBank/DDBJ databases">
        <title>Crop Bioprotection Bacillus Genome Sequencing.</title>
        <authorList>
            <person name="Dunlap C."/>
        </authorList>
    </citation>
    <scope>NUCLEOTIDE SEQUENCE</scope>
    <source>
        <strain evidence="1">M18B4</strain>
    </source>
</reference>
<comment type="caution">
    <text evidence="1">The sequence shown here is derived from an EMBL/GenBank/DDBJ whole genome shotgun (WGS) entry which is preliminary data.</text>
</comment>
<gene>
    <name evidence="1" type="ORF">MOC45_16775</name>
</gene>
<proteinExistence type="predicted"/>
<dbReference type="AlphaFoldDB" id="A0A9Q4HBM0"/>